<sequence>MPAKKGQKFKHYSEELKLQAIQMRLKGVSKRVIMEELKIHDEDRLKVWMRKYRKLGEFGLLDQRGRREEYIDTNRYIEKLKRENKMLKKCLEIWMRVVQSISMPQSRKQQENTPSVSSVSCLASQEVDTTHT</sequence>
<accession>A0A837KNK7</accession>
<dbReference type="AlphaFoldDB" id="A0A837KNK7"/>
<dbReference type="InterPro" id="IPR055247">
    <property type="entry name" value="InsJ-like_HTH"/>
</dbReference>
<evidence type="ECO:0000313" key="4">
    <source>
        <dbReference type="Proteomes" id="UP000035218"/>
    </source>
</evidence>
<comment type="caution">
    <text evidence="3">The sequence shown here is derived from an EMBL/GenBank/DDBJ whole genome shotgun (WGS) entry which is preliminary data.</text>
</comment>
<reference evidence="3 4" key="1">
    <citation type="submission" date="2015-05" db="EMBL/GenBank/DDBJ databases">
        <title>Genome sequencing project for genomic taxonomy and phylogenomics of Bacillus-like bacteria.</title>
        <authorList>
            <person name="Liu B."/>
            <person name="Wang J."/>
            <person name="Zhu Y."/>
            <person name="Liu G."/>
            <person name="Chen Q."/>
            <person name="Chen Z."/>
            <person name="Lan J."/>
            <person name="Che J."/>
            <person name="Ge C."/>
            <person name="Shi H."/>
            <person name="Pan Z."/>
            <person name="Liu X."/>
        </authorList>
    </citation>
    <scope>NUCLEOTIDE SEQUENCE [LARGE SCALE GENOMIC DNA]</scope>
    <source>
        <strain evidence="3 4">DSM 9885</strain>
    </source>
</reference>
<dbReference type="GeneID" id="87589247"/>
<feature type="region of interest" description="Disordered" evidence="1">
    <location>
        <begin position="104"/>
        <end position="132"/>
    </location>
</feature>
<dbReference type="InterPro" id="IPR009057">
    <property type="entry name" value="Homeodomain-like_sf"/>
</dbReference>
<dbReference type="Pfam" id="PF13518">
    <property type="entry name" value="HTH_28"/>
    <property type="match status" value="1"/>
</dbReference>
<dbReference type="Proteomes" id="UP000035218">
    <property type="component" value="Unassembled WGS sequence"/>
</dbReference>
<dbReference type="EMBL" id="LDCN01000004">
    <property type="protein sequence ID" value="KLH98581.1"/>
    <property type="molecule type" value="Genomic_DNA"/>
</dbReference>
<feature type="domain" description="Insertion element IS150 protein InsJ-like helix-turn-helix" evidence="2">
    <location>
        <begin position="17"/>
        <end position="67"/>
    </location>
</feature>
<dbReference type="SUPFAM" id="SSF46689">
    <property type="entry name" value="Homeodomain-like"/>
    <property type="match status" value="1"/>
</dbReference>
<name>A0A837KNK7_9BACL</name>
<dbReference type="RefSeq" id="WP_047071014.1">
    <property type="nucleotide sequence ID" value="NZ_LDCN01000004.1"/>
</dbReference>
<evidence type="ECO:0000256" key="1">
    <source>
        <dbReference type="SAM" id="MobiDB-lite"/>
    </source>
</evidence>
<evidence type="ECO:0000313" key="3">
    <source>
        <dbReference type="EMBL" id="KLH98581.1"/>
    </source>
</evidence>
<evidence type="ECO:0000259" key="2">
    <source>
        <dbReference type="Pfam" id="PF13518"/>
    </source>
</evidence>
<organism evidence="3 4">
    <name type="scientific">Brevibacillus formosus</name>
    <dbReference type="NCBI Taxonomy" id="54913"/>
    <lineage>
        <taxon>Bacteria</taxon>
        <taxon>Bacillati</taxon>
        <taxon>Bacillota</taxon>
        <taxon>Bacilli</taxon>
        <taxon>Bacillales</taxon>
        <taxon>Paenibacillaceae</taxon>
        <taxon>Brevibacillus</taxon>
    </lineage>
</organism>
<gene>
    <name evidence="3" type="ORF">AA984_16450</name>
</gene>
<proteinExistence type="predicted"/>
<protein>
    <submittedName>
        <fullName evidence="3">Transposase</fullName>
    </submittedName>
</protein>